<sequence>MERRHPADGGRPGAGPVRAVQRGHADVRVGQVRAAARALPEHAQRQDRLPGRRDADQRRRHQRLRQGRGGDVRHQQRGRVLAGRSRQRGQGGRGPAAGAGRAETGALADERRIPVRDLVDHREPGEGRQGVRGDGRRRHAGGAGREGGAAAERRRLGLRRDQGQRAAPAVPAGRTRRAVAEDARRPAAGGRGERRSDRGEAAARPVGGARTGAHRHATAHAGRLRRRGEERRDRPAGVPGVTGPNLVVLLADQWRGQDQGWLGGARGRASQVRTPHLDRLAAGGAAIAGGCASSPVCGPSRGSLLTGRLPHQHGVVANDLPLSPRLETLGTALYGAGYRTGWIGKWHLAGLPRDKWVPPAARPGIEHWAGVDCSHDHVDGHYYVGEESPARVDFVGYEPEVQTDLAMEFLAGQDAPFFLTVCYNPPHDPYDSVPERLRTGYPLERMTVPPNTPGSDERREVQRLYWSAITAVDAQIGRILAELDRLGLRENTIVVVTSDHGDMLGAHGLRAKQSPYAEAVRVPMVISGPGVPACRPAGLLGLVDLAPTLLGLLGLPPIGVYGRDLSDRLRSGASLRTELLIGNWVSFDNGYDQGIGEWRGFVTDELTYARTVDGRPWLLFDDRADPWQMDNLAGDAASAGRVAAADDRLSALLTESGDRFWPADRLLTELGLVDDWNAREIALRGDRARLLPTR</sequence>
<feature type="compositionally biased region" description="Basic residues" evidence="5">
    <location>
        <begin position="212"/>
        <end position="226"/>
    </location>
</feature>
<name>A0A4R4WAK3_9ACTN</name>
<dbReference type="GO" id="GO:0004065">
    <property type="term" value="F:arylsulfatase activity"/>
    <property type="evidence" value="ECO:0007669"/>
    <property type="project" value="TreeGrafter"/>
</dbReference>
<dbReference type="PROSITE" id="PS00149">
    <property type="entry name" value="SULFATASE_2"/>
    <property type="match status" value="1"/>
</dbReference>
<dbReference type="PROSITE" id="PS00523">
    <property type="entry name" value="SULFATASE_1"/>
    <property type="match status" value="1"/>
</dbReference>
<keyword evidence="8" id="KW-1185">Reference proteome</keyword>
<gene>
    <name evidence="7" type="ORF">E1292_02340</name>
</gene>
<keyword evidence="2" id="KW-0479">Metal-binding</keyword>
<evidence type="ECO:0000313" key="7">
    <source>
        <dbReference type="EMBL" id="TDD12295.1"/>
    </source>
</evidence>
<accession>A0A4R4WAK3</accession>
<feature type="compositionally biased region" description="Basic and acidic residues" evidence="5">
    <location>
        <begin position="39"/>
        <end position="57"/>
    </location>
</feature>
<organism evidence="7 8">
    <name type="scientific">Nonomuraea deserti</name>
    <dbReference type="NCBI Taxonomy" id="1848322"/>
    <lineage>
        <taxon>Bacteria</taxon>
        <taxon>Bacillati</taxon>
        <taxon>Actinomycetota</taxon>
        <taxon>Actinomycetes</taxon>
        <taxon>Streptosporangiales</taxon>
        <taxon>Streptosporangiaceae</taxon>
        <taxon>Nonomuraea</taxon>
    </lineage>
</organism>
<dbReference type="EMBL" id="SMKO01000003">
    <property type="protein sequence ID" value="TDD12295.1"/>
    <property type="molecule type" value="Genomic_DNA"/>
</dbReference>
<evidence type="ECO:0000256" key="3">
    <source>
        <dbReference type="ARBA" id="ARBA00022801"/>
    </source>
</evidence>
<feature type="compositionally biased region" description="Basic and acidic residues" evidence="5">
    <location>
        <begin position="108"/>
        <end position="134"/>
    </location>
</feature>
<dbReference type="InterPro" id="IPR000917">
    <property type="entry name" value="Sulfatase_N"/>
</dbReference>
<feature type="region of interest" description="Disordered" evidence="5">
    <location>
        <begin position="1"/>
        <end position="242"/>
    </location>
</feature>
<dbReference type="SUPFAM" id="SSF53649">
    <property type="entry name" value="Alkaline phosphatase-like"/>
    <property type="match status" value="1"/>
</dbReference>
<reference evidence="7 8" key="1">
    <citation type="submission" date="2019-03" db="EMBL/GenBank/DDBJ databases">
        <title>Draft genome sequences of novel Actinobacteria.</title>
        <authorList>
            <person name="Sahin N."/>
            <person name="Ay H."/>
            <person name="Saygin H."/>
        </authorList>
    </citation>
    <scope>NUCLEOTIDE SEQUENCE [LARGE SCALE GENOMIC DNA]</scope>
    <source>
        <strain evidence="7 8">KC310</strain>
    </source>
</reference>
<feature type="compositionally biased region" description="Basic and acidic residues" evidence="5">
    <location>
        <begin position="151"/>
        <end position="163"/>
    </location>
</feature>
<keyword evidence="3" id="KW-0378">Hydrolase</keyword>
<evidence type="ECO:0000256" key="5">
    <source>
        <dbReference type="SAM" id="MobiDB-lite"/>
    </source>
</evidence>
<comment type="caution">
    <text evidence="7">The sequence shown here is derived from an EMBL/GenBank/DDBJ whole genome shotgun (WGS) entry which is preliminary data.</text>
</comment>
<dbReference type="InterPro" id="IPR024607">
    <property type="entry name" value="Sulfatase_CS"/>
</dbReference>
<evidence type="ECO:0000256" key="4">
    <source>
        <dbReference type="ARBA" id="ARBA00022837"/>
    </source>
</evidence>
<feature type="domain" description="Sulfatase N-terminal" evidence="6">
    <location>
        <begin position="244"/>
        <end position="554"/>
    </location>
</feature>
<evidence type="ECO:0000313" key="8">
    <source>
        <dbReference type="Proteomes" id="UP000295258"/>
    </source>
</evidence>
<evidence type="ECO:0000256" key="2">
    <source>
        <dbReference type="ARBA" id="ARBA00022723"/>
    </source>
</evidence>
<dbReference type="AlphaFoldDB" id="A0A4R4WAK3"/>
<feature type="compositionally biased region" description="Low complexity" evidence="5">
    <location>
        <begin position="28"/>
        <end position="38"/>
    </location>
</feature>
<dbReference type="PANTHER" id="PTHR42693:SF53">
    <property type="entry name" value="ENDO-4-O-SULFATASE"/>
    <property type="match status" value="1"/>
</dbReference>
<comment type="similarity">
    <text evidence="1">Belongs to the sulfatase family.</text>
</comment>
<dbReference type="Proteomes" id="UP000295258">
    <property type="component" value="Unassembled WGS sequence"/>
</dbReference>
<evidence type="ECO:0000256" key="1">
    <source>
        <dbReference type="ARBA" id="ARBA00008779"/>
    </source>
</evidence>
<protein>
    <recommendedName>
        <fullName evidence="6">Sulfatase N-terminal domain-containing protein</fullName>
    </recommendedName>
</protein>
<evidence type="ECO:0000259" key="6">
    <source>
        <dbReference type="Pfam" id="PF00884"/>
    </source>
</evidence>
<proteinExistence type="inferred from homology"/>
<dbReference type="Pfam" id="PF00884">
    <property type="entry name" value="Sulfatase"/>
    <property type="match status" value="1"/>
</dbReference>
<dbReference type="InterPro" id="IPR017850">
    <property type="entry name" value="Alkaline_phosphatase_core_sf"/>
</dbReference>
<keyword evidence="4" id="KW-0106">Calcium</keyword>
<dbReference type="GO" id="GO:0046872">
    <property type="term" value="F:metal ion binding"/>
    <property type="evidence" value="ECO:0007669"/>
    <property type="project" value="UniProtKB-KW"/>
</dbReference>
<dbReference type="InterPro" id="IPR050738">
    <property type="entry name" value="Sulfatase"/>
</dbReference>
<feature type="compositionally biased region" description="Low complexity" evidence="5">
    <location>
        <begin position="98"/>
        <end position="107"/>
    </location>
</feature>
<dbReference type="Gene3D" id="3.30.1120.10">
    <property type="match status" value="1"/>
</dbReference>
<feature type="compositionally biased region" description="Basic and acidic residues" evidence="5">
    <location>
        <begin position="178"/>
        <end position="201"/>
    </location>
</feature>
<dbReference type="PANTHER" id="PTHR42693">
    <property type="entry name" value="ARYLSULFATASE FAMILY MEMBER"/>
    <property type="match status" value="1"/>
</dbReference>
<dbReference type="Gene3D" id="3.40.720.10">
    <property type="entry name" value="Alkaline Phosphatase, subunit A"/>
    <property type="match status" value="1"/>
</dbReference>